<dbReference type="PANTHER" id="PTHR34697:SF2">
    <property type="entry name" value="PHOSPHATIDYLGLYCEROL LYSYLTRANSFERASE"/>
    <property type="match status" value="1"/>
</dbReference>
<dbReference type="GO" id="GO:0016755">
    <property type="term" value="F:aminoacyltransferase activity"/>
    <property type="evidence" value="ECO:0007669"/>
    <property type="project" value="TreeGrafter"/>
</dbReference>
<evidence type="ECO:0000256" key="1">
    <source>
        <dbReference type="ARBA" id="ARBA00004651"/>
    </source>
</evidence>
<feature type="transmembrane region" description="Helical" evidence="6">
    <location>
        <begin position="204"/>
        <end position="226"/>
    </location>
</feature>
<comment type="subcellular location">
    <subcellularLocation>
        <location evidence="1">Cell membrane</location>
        <topology evidence="1">Multi-pass membrane protein</topology>
    </subcellularLocation>
</comment>
<feature type="transmembrane region" description="Helical" evidence="6">
    <location>
        <begin position="368"/>
        <end position="387"/>
    </location>
</feature>
<feature type="transmembrane region" description="Helical" evidence="6">
    <location>
        <begin position="130"/>
        <end position="152"/>
    </location>
</feature>
<accession>D8J3H1</accession>
<dbReference type="Proteomes" id="UP000011645">
    <property type="component" value="Unassembled WGS sequence"/>
</dbReference>
<feature type="transmembrane region" description="Helical" evidence="6">
    <location>
        <begin position="326"/>
        <end position="348"/>
    </location>
</feature>
<gene>
    <name evidence="7" type="ordered locus">HacjB3_09475</name>
    <name evidence="8" type="ORF">C497_13201</name>
</gene>
<evidence type="ECO:0000313" key="9">
    <source>
        <dbReference type="Proteomes" id="UP000000390"/>
    </source>
</evidence>
<keyword evidence="3 6" id="KW-0812">Transmembrane</keyword>
<dbReference type="HOGENOM" id="CLU_037305_0_0_2"/>
<evidence type="ECO:0000256" key="6">
    <source>
        <dbReference type="SAM" id="Phobius"/>
    </source>
</evidence>
<proteinExistence type="predicted"/>
<evidence type="ECO:0000313" key="8">
    <source>
        <dbReference type="EMBL" id="ELY35301.1"/>
    </source>
</evidence>
<dbReference type="GO" id="GO:0005886">
    <property type="term" value="C:plasma membrane"/>
    <property type="evidence" value="ECO:0007669"/>
    <property type="project" value="UniProtKB-SubCell"/>
</dbReference>
<dbReference type="GO" id="GO:0055091">
    <property type="term" value="P:phospholipid homeostasis"/>
    <property type="evidence" value="ECO:0007669"/>
    <property type="project" value="TreeGrafter"/>
</dbReference>
<feature type="transmembrane region" description="Helical" evidence="6">
    <location>
        <begin position="285"/>
        <end position="305"/>
    </location>
</feature>
<feature type="transmembrane region" description="Helical" evidence="6">
    <location>
        <begin position="164"/>
        <end position="184"/>
    </location>
</feature>
<evidence type="ECO:0000256" key="5">
    <source>
        <dbReference type="ARBA" id="ARBA00023136"/>
    </source>
</evidence>
<keyword evidence="2" id="KW-1003">Cell membrane</keyword>
<evidence type="ECO:0000256" key="3">
    <source>
        <dbReference type="ARBA" id="ARBA00022692"/>
    </source>
</evidence>
<sequence>MRDSPLLRSALTVLKVLFALVVFGVALVALYREFRLVSPEGFLHGVEAYSPVVLVGAVGLTAATYATLIGFDVLGFRYIERPHAIRRVALPSFVSLAVSNNVGISFVVGGSIRYRIYATFGVSAGDAARIVAFSFVANWLGFFALFGPLVLVDPTVIEPAGVGDGRVLGVALLALVAGYVFISGRWDAIGRGRIRMVVPSRRFAIGQLLLGACNWLFTSAILLVFLSPSLSEVTTVLAAILGAQFVGAVAPVPGGLGALEATFLALRPDSIPLPTAVLALLVYRLFYYLLPLAVAVVIVGVRLGIDRRSNEIGDLNAFGTWAAQTVPDLLAGVTTVAGAILVLVGVLPDGVTRLAPLDRLLPLSVVEASHLVSILLGVGLLVLARGLQLRLRRAHTWTVVLLTAGAALSMLRRGDYAVAIVFTGVLLSVVPARAHFSDRLRPDDTWITPEWLATVAIVAAAALWLGIVVYQSPSVADQLGALPPRAVRRLGAVVLAVLAIACVVLWRIALRGGRSADRTRRPR</sequence>
<dbReference type="GeneID" id="9419704"/>
<evidence type="ECO:0000256" key="4">
    <source>
        <dbReference type="ARBA" id="ARBA00022989"/>
    </source>
</evidence>
<dbReference type="eggNOG" id="arCOG05231">
    <property type="taxonomic scope" value="Archaea"/>
</dbReference>
<keyword evidence="5 6" id="KW-0472">Membrane</keyword>
<feature type="transmembrane region" description="Helical" evidence="6">
    <location>
        <begin position="394"/>
        <end position="411"/>
    </location>
</feature>
<feature type="transmembrane region" description="Helical" evidence="6">
    <location>
        <begin position="490"/>
        <end position="510"/>
    </location>
</feature>
<organism evidence="7 9">
    <name type="scientific">Halalkalicoccus jeotgali (strain DSM 18796 / CECT 7217 / JCM 14584 / KCTC 4019 / B3)</name>
    <dbReference type="NCBI Taxonomy" id="795797"/>
    <lineage>
        <taxon>Archaea</taxon>
        <taxon>Methanobacteriati</taxon>
        <taxon>Methanobacteriota</taxon>
        <taxon>Stenosarchaea group</taxon>
        <taxon>Halobacteria</taxon>
        <taxon>Halobacteriales</taxon>
        <taxon>Halococcaceae</taxon>
        <taxon>Halalkalicoccus</taxon>
    </lineage>
</organism>
<evidence type="ECO:0000313" key="10">
    <source>
        <dbReference type="Proteomes" id="UP000011645"/>
    </source>
</evidence>
<reference evidence="8 10" key="2">
    <citation type="journal article" date="2014" name="PLoS Genet.">
        <title>Phylogenetically driven sequencing of extremely halophilic archaea reveals strategies for static and dynamic osmo-response.</title>
        <authorList>
            <person name="Becker E.A."/>
            <person name="Seitzer P.M."/>
            <person name="Tritt A."/>
            <person name="Larsen D."/>
            <person name="Krusor M."/>
            <person name="Yao A.I."/>
            <person name="Wu D."/>
            <person name="Madern D."/>
            <person name="Eisen J.A."/>
            <person name="Darling A.E."/>
            <person name="Facciotti M.T."/>
        </authorList>
    </citation>
    <scope>NUCLEOTIDE SEQUENCE [LARGE SCALE GENOMIC DNA]</scope>
    <source>
        <strain evidence="8">B3</strain>
        <strain evidence="10">DSM 18796 / CECT 7217 / JCM 14584 / KCTC 4019 / B3</strain>
    </source>
</reference>
<dbReference type="Proteomes" id="UP000000390">
    <property type="component" value="Chromosome"/>
</dbReference>
<dbReference type="PANTHER" id="PTHR34697">
    <property type="entry name" value="PHOSPHATIDYLGLYCEROL LYSYLTRANSFERASE"/>
    <property type="match status" value="1"/>
</dbReference>
<keyword evidence="10" id="KW-1185">Reference proteome</keyword>
<dbReference type="KEGG" id="hje:HacjB3_09475"/>
<name>D8J3H1_HALJB</name>
<dbReference type="AlphaFoldDB" id="D8J3H1"/>
<dbReference type="PATRIC" id="fig|795797.18.peg.1890"/>
<dbReference type="InterPro" id="IPR051211">
    <property type="entry name" value="PG_lysyltransferase"/>
</dbReference>
<dbReference type="EMBL" id="CP002062">
    <property type="protein sequence ID" value="ADJ15278.1"/>
    <property type="molecule type" value="Genomic_DNA"/>
</dbReference>
<evidence type="ECO:0000313" key="7">
    <source>
        <dbReference type="EMBL" id="ADJ15278.1"/>
    </source>
</evidence>
<dbReference type="EMBL" id="AOHV01000034">
    <property type="protein sequence ID" value="ELY35301.1"/>
    <property type="molecule type" value="Genomic_DNA"/>
</dbReference>
<reference evidence="7 9" key="1">
    <citation type="journal article" date="2010" name="J. Bacteriol.">
        <title>Complete genome sequence of Halalkalicoccus jeotgali B3(T), an extremely halophilic archaeon.</title>
        <authorList>
            <person name="Roh S.W."/>
            <person name="Nam Y.D."/>
            <person name="Nam S.H."/>
            <person name="Choi S.H."/>
            <person name="Park H.S."/>
            <person name="Bae J.W."/>
        </authorList>
    </citation>
    <scope>NUCLEOTIDE SEQUENCE [LARGE SCALE GENOMIC DNA]</scope>
    <source>
        <strain evidence="7">B3</strain>
        <strain evidence="9">DSM 18796 / CECT 7217 / JCM 14584 / KCTC 4019 / B3</strain>
    </source>
</reference>
<feature type="transmembrane region" description="Helical" evidence="6">
    <location>
        <begin position="12"/>
        <end position="32"/>
    </location>
</feature>
<dbReference type="RefSeq" id="WP_008417250.1">
    <property type="nucleotide sequence ID" value="NC_014297.1"/>
</dbReference>
<keyword evidence="4 6" id="KW-1133">Transmembrane helix</keyword>
<protein>
    <submittedName>
        <fullName evidence="7">Uncharacterized protein</fullName>
    </submittedName>
</protein>
<feature type="transmembrane region" description="Helical" evidence="6">
    <location>
        <begin position="417"/>
        <end position="436"/>
    </location>
</feature>
<feature type="transmembrane region" description="Helical" evidence="6">
    <location>
        <begin position="52"/>
        <end position="76"/>
    </location>
</feature>
<feature type="transmembrane region" description="Helical" evidence="6">
    <location>
        <begin position="88"/>
        <end position="110"/>
    </location>
</feature>
<feature type="transmembrane region" description="Helical" evidence="6">
    <location>
        <begin position="448"/>
        <end position="470"/>
    </location>
</feature>
<evidence type="ECO:0000256" key="2">
    <source>
        <dbReference type="ARBA" id="ARBA00022475"/>
    </source>
</evidence>